<dbReference type="SUPFAM" id="SSF51556">
    <property type="entry name" value="Metallo-dependent hydrolases"/>
    <property type="match status" value="1"/>
</dbReference>
<dbReference type="PATRIC" id="fig|276.5.peg.1109"/>
<dbReference type="EMBL" id="JPSL02000039">
    <property type="protein sequence ID" value="KGQ22074.1"/>
    <property type="molecule type" value="Genomic_DNA"/>
</dbReference>
<dbReference type="OrthoDB" id="9804920at2"/>
<reference evidence="1 2" key="1">
    <citation type="journal article" date="2015" name="Genome Announc.">
        <title>Draft Genome Sequence of the Thermophile Thermus filiformis ATCC 43280, Producer of Carotenoid-(Di)glucoside-Branched Fatty Acid (Di)esters and Source of Hyperthermostable Enzymes of Biotechnological Interest.</title>
        <authorList>
            <person name="Mandelli F."/>
            <person name="Oliveira Ramires B."/>
            <person name="Couger M.B."/>
            <person name="Paixao D.A."/>
            <person name="Camilo C.M."/>
            <person name="Polikarpov I."/>
            <person name="Prade R."/>
            <person name="Riano-Pachon D.M."/>
            <person name="Squina F.M."/>
        </authorList>
    </citation>
    <scope>NUCLEOTIDE SEQUENCE [LARGE SCALE GENOMIC DNA]</scope>
    <source>
        <strain evidence="1 2">ATCC 43280</strain>
    </source>
</reference>
<proteinExistence type="predicted"/>
<evidence type="ECO:0000313" key="1">
    <source>
        <dbReference type="EMBL" id="KGQ22074.1"/>
    </source>
</evidence>
<gene>
    <name evidence="1" type="ORF">THFILI_07780</name>
</gene>
<keyword evidence="2" id="KW-1185">Reference proteome</keyword>
<dbReference type="PANTHER" id="PTHR10443">
    <property type="entry name" value="MICROSOMAL DIPEPTIDASE"/>
    <property type="match status" value="1"/>
</dbReference>
<dbReference type="GO" id="GO:0006508">
    <property type="term" value="P:proteolysis"/>
    <property type="evidence" value="ECO:0007669"/>
    <property type="project" value="InterPro"/>
</dbReference>
<dbReference type="RefSeq" id="WP_038063837.1">
    <property type="nucleotide sequence ID" value="NZ_JPSL02000039.1"/>
</dbReference>
<dbReference type="Proteomes" id="UP000030364">
    <property type="component" value="Unassembled WGS sequence"/>
</dbReference>
<sequence>MRVDAHLDLAYNALDLGRDLTLPLEALREAAQTPDTPLVSLPSLREGGFGLVFATVFVDPKRHAERLYPEALRQLALYREWEERGLVRLVRSRRDLETHLRAYPEDGVLGLLLLLEGAHVLPEPEALDELHALGVRMVGLTWATANAYAGGNAEPAPLTPLGEALLRRMEALGVALDVSHLSDAAFFPALSHFRGPVAATHANARALTPTPRHLSDEMLLALKAREGVVGLVPFNTFLDPAWTRGMPRLPLNALFAHKTYLEARLGRERVGLGSDWDGGFGLEYVPMGLEAHRDLERLGDEGFLGGNWLRWLQTWL</sequence>
<protein>
    <submittedName>
        <fullName evidence="1">Membrane dipeptidase</fullName>
    </submittedName>
</protein>
<dbReference type="PROSITE" id="PS51365">
    <property type="entry name" value="RENAL_DIPEPTIDASE_2"/>
    <property type="match status" value="1"/>
</dbReference>
<evidence type="ECO:0000313" key="2">
    <source>
        <dbReference type="Proteomes" id="UP000030364"/>
    </source>
</evidence>
<dbReference type="Pfam" id="PF01244">
    <property type="entry name" value="Peptidase_M19"/>
    <property type="match status" value="1"/>
</dbReference>
<dbReference type="InterPro" id="IPR032466">
    <property type="entry name" value="Metal_Hydrolase"/>
</dbReference>
<dbReference type="STRING" id="276.THFILI_07780"/>
<dbReference type="Gene3D" id="3.20.20.140">
    <property type="entry name" value="Metal-dependent hydrolases"/>
    <property type="match status" value="1"/>
</dbReference>
<dbReference type="PANTHER" id="PTHR10443:SF12">
    <property type="entry name" value="DIPEPTIDASE"/>
    <property type="match status" value="1"/>
</dbReference>
<accession>A0A0A2XA55</accession>
<dbReference type="InterPro" id="IPR008257">
    <property type="entry name" value="Pept_M19"/>
</dbReference>
<dbReference type="AlphaFoldDB" id="A0A0A2XA55"/>
<dbReference type="GO" id="GO:0070573">
    <property type="term" value="F:metallodipeptidase activity"/>
    <property type="evidence" value="ECO:0007669"/>
    <property type="project" value="InterPro"/>
</dbReference>
<comment type="caution">
    <text evidence="1">The sequence shown here is derived from an EMBL/GenBank/DDBJ whole genome shotgun (WGS) entry which is preliminary data.</text>
</comment>
<organism evidence="1 2">
    <name type="scientific">Thermus filiformis</name>
    <dbReference type="NCBI Taxonomy" id="276"/>
    <lineage>
        <taxon>Bacteria</taxon>
        <taxon>Thermotogati</taxon>
        <taxon>Deinococcota</taxon>
        <taxon>Deinococci</taxon>
        <taxon>Thermales</taxon>
        <taxon>Thermaceae</taxon>
        <taxon>Thermus</taxon>
    </lineage>
</organism>
<name>A0A0A2XA55_THEFI</name>